<name>A0A6G4V510_9ACTN</name>
<gene>
    <name evidence="4" type="ORF">G5C60_16530</name>
</gene>
<keyword evidence="5" id="KW-1185">Reference proteome</keyword>
<feature type="signal peptide" evidence="2">
    <location>
        <begin position="1"/>
        <end position="31"/>
    </location>
</feature>
<evidence type="ECO:0000256" key="2">
    <source>
        <dbReference type="SAM" id="SignalP"/>
    </source>
</evidence>
<dbReference type="GO" id="GO:0016787">
    <property type="term" value="F:hydrolase activity"/>
    <property type="evidence" value="ECO:0007669"/>
    <property type="project" value="UniProtKB-KW"/>
</dbReference>
<dbReference type="PANTHER" id="PTHR43194">
    <property type="entry name" value="HYDROLASE ALPHA/BETA FOLD FAMILY"/>
    <property type="match status" value="1"/>
</dbReference>
<dbReference type="AlphaFoldDB" id="A0A6G4V510"/>
<feature type="compositionally biased region" description="Polar residues" evidence="1">
    <location>
        <begin position="290"/>
        <end position="306"/>
    </location>
</feature>
<dbReference type="RefSeq" id="WP_165259851.1">
    <property type="nucleotide sequence ID" value="NZ_JAAKZY010000045.1"/>
</dbReference>
<sequence>MTARRCRALSTKTKTLLASAMALAAAGIAVSAITSAPEEPSAPAHTSSGGATYVASAVQSRHPDARCYEVQVPVSVKKTGKAHIYGELCQPRHAAKTSTTVQLLVAGSTYNHSYYDMPVKSSRYSYVSKALDAGYSTFNIDRLATGKSTLPPSSLYTLDSGTQAIHQVITKLRAGEVKDRKFTKVVWVGHSLGSSMGWSQARKYNDDIDAFVLTSMSHVVREEELSDDDGPAEDIQFEIKAKDDPKFRGNINDPGYLTTNAGMRQFFYHTPNADPAVIKADERLKDVSTAADSGSENLPPSQSPSRSIKVPTLLVVGDKDQYCTTGTCTPESMLANERPYYSDKANLKAIVVPDSGHDVQLHKNATQTNAAILQWVKDAVS</sequence>
<dbReference type="PANTHER" id="PTHR43194:SF2">
    <property type="entry name" value="PEROXISOMAL MEMBRANE PROTEIN LPX1"/>
    <property type="match status" value="1"/>
</dbReference>
<dbReference type="SUPFAM" id="SSF53474">
    <property type="entry name" value="alpha/beta-Hydrolases"/>
    <property type="match status" value="1"/>
</dbReference>
<comment type="caution">
    <text evidence="4">The sequence shown here is derived from an EMBL/GenBank/DDBJ whole genome shotgun (WGS) entry which is preliminary data.</text>
</comment>
<protein>
    <submittedName>
        <fullName evidence="4">Alpha/beta hydrolase</fullName>
    </submittedName>
</protein>
<proteinExistence type="predicted"/>
<keyword evidence="2" id="KW-0732">Signal</keyword>
<reference evidence="4 5" key="1">
    <citation type="submission" date="2020-02" db="EMBL/GenBank/DDBJ databases">
        <title>Whole-genome analyses of novel actinobacteria.</title>
        <authorList>
            <person name="Sahin N."/>
            <person name="Gencbay T."/>
        </authorList>
    </citation>
    <scope>NUCLEOTIDE SEQUENCE [LARGE SCALE GENOMIC DNA]</scope>
    <source>
        <strain evidence="4 5">HC44</strain>
    </source>
</reference>
<keyword evidence="4" id="KW-0378">Hydrolase</keyword>
<dbReference type="Gene3D" id="3.40.50.1820">
    <property type="entry name" value="alpha/beta hydrolase"/>
    <property type="match status" value="1"/>
</dbReference>
<dbReference type="InterPro" id="IPR000073">
    <property type="entry name" value="AB_hydrolase_1"/>
</dbReference>
<accession>A0A6G4V510</accession>
<feature type="domain" description="AB hydrolase-1" evidence="3">
    <location>
        <begin position="103"/>
        <end position="362"/>
    </location>
</feature>
<dbReference type="Pfam" id="PF12697">
    <property type="entry name" value="Abhydrolase_6"/>
    <property type="match status" value="1"/>
</dbReference>
<dbReference type="InterPro" id="IPR050228">
    <property type="entry name" value="Carboxylesterase_BioH"/>
</dbReference>
<evidence type="ECO:0000313" key="4">
    <source>
        <dbReference type="EMBL" id="NGO09162.1"/>
    </source>
</evidence>
<feature type="region of interest" description="Disordered" evidence="1">
    <location>
        <begin position="287"/>
        <end position="308"/>
    </location>
</feature>
<evidence type="ECO:0000259" key="3">
    <source>
        <dbReference type="Pfam" id="PF12697"/>
    </source>
</evidence>
<dbReference type="Proteomes" id="UP000472335">
    <property type="component" value="Unassembled WGS sequence"/>
</dbReference>
<feature type="chain" id="PRO_5038358888" evidence="2">
    <location>
        <begin position="32"/>
        <end position="381"/>
    </location>
</feature>
<evidence type="ECO:0000313" key="5">
    <source>
        <dbReference type="Proteomes" id="UP000472335"/>
    </source>
</evidence>
<dbReference type="EMBL" id="JAAKZY010000045">
    <property type="protein sequence ID" value="NGO09162.1"/>
    <property type="molecule type" value="Genomic_DNA"/>
</dbReference>
<evidence type="ECO:0000256" key="1">
    <source>
        <dbReference type="SAM" id="MobiDB-lite"/>
    </source>
</evidence>
<organism evidence="4 5">
    <name type="scientific">Streptomyces scabichelini</name>
    <dbReference type="NCBI Taxonomy" id="2711217"/>
    <lineage>
        <taxon>Bacteria</taxon>
        <taxon>Bacillati</taxon>
        <taxon>Actinomycetota</taxon>
        <taxon>Actinomycetes</taxon>
        <taxon>Kitasatosporales</taxon>
        <taxon>Streptomycetaceae</taxon>
        <taxon>Streptomyces</taxon>
    </lineage>
</organism>
<dbReference type="InterPro" id="IPR029058">
    <property type="entry name" value="AB_hydrolase_fold"/>
</dbReference>